<dbReference type="GO" id="GO:0070475">
    <property type="term" value="P:rRNA base methylation"/>
    <property type="evidence" value="ECO:0007669"/>
    <property type="project" value="UniProtKB-UniRule"/>
</dbReference>
<keyword evidence="4 6" id="KW-0808">Transferase</keyword>
<dbReference type="HAMAP" id="MF_01007">
    <property type="entry name" value="16SrRNA_methyltr_H"/>
    <property type="match status" value="1"/>
</dbReference>
<dbReference type="PANTHER" id="PTHR11265">
    <property type="entry name" value="S-ADENOSYL-METHYLTRANSFERASE MRAW"/>
    <property type="match status" value="1"/>
</dbReference>
<dbReference type="Pfam" id="PF01795">
    <property type="entry name" value="Methyltransf_5"/>
    <property type="match status" value="1"/>
</dbReference>
<dbReference type="SUPFAM" id="SSF53335">
    <property type="entry name" value="S-adenosyl-L-methionine-dependent methyltransferases"/>
    <property type="match status" value="1"/>
</dbReference>
<dbReference type="GO" id="GO:0005737">
    <property type="term" value="C:cytoplasm"/>
    <property type="evidence" value="ECO:0007669"/>
    <property type="project" value="UniProtKB-SubCell"/>
</dbReference>
<evidence type="ECO:0000256" key="4">
    <source>
        <dbReference type="ARBA" id="ARBA00022679"/>
    </source>
</evidence>
<comment type="subcellular location">
    <subcellularLocation>
        <location evidence="6">Cytoplasm</location>
    </subcellularLocation>
</comment>
<dbReference type="PANTHER" id="PTHR11265:SF0">
    <property type="entry name" value="12S RRNA N4-METHYLCYTIDINE METHYLTRANSFERASE"/>
    <property type="match status" value="1"/>
</dbReference>
<evidence type="ECO:0000256" key="2">
    <source>
        <dbReference type="ARBA" id="ARBA00022552"/>
    </source>
</evidence>
<gene>
    <name evidence="6" type="primary">rsmH</name>
    <name evidence="7" type="ORF">COX05_03275</name>
</gene>
<dbReference type="InterPro" id="IPR029063">
    <property type="entry name" value="SAM-dependent_MTases_sf"/>
</dbReference>
<comment type="caution">
    <text evidence="7">The sequence shown here is derived from an EMBL/GenBank/DDBJ whole genome shotgun (WGS) entry which is preliminary data.</text>
</comment>
<keyword evidence="2 6" id="KW-0698">rRNA processing</keyword>
<feature type="binding site" evidence="6">
    <location>
        <position position="57"/>
    </location>
    <ligand>
        <name>S-adenosyl-L-methionine</name>
        <dbReference type="ChEBI" id="CHEBI:59789"/>
    </ligand>
</feature>
<dbReference type="InterPro" id="IPR023397">
    <property type="entry name" value="SAM-dep_MeTrfase_MraW_recog"/>
</dbReference>
<dbReference type="Gene3D" id="1.10.150.170">
    <property type="entry name" value="Putative methyltransferase TM0872, insert domain"/>
    <property type="match status" value="1"/>
</dbReference>
<dbReference type="NCBIfam" id="TIGR00006">
    <property type="entry name" value="16S rRNA (cytosine(1402)-N(4))-methyltransferase RsmH"/>
    <property type="match status" value="1"/>
</dbReference>
<keyword evidence="6" id="KW-0963">Cytoplasm</keyword>
<dbReference type="EMBL" id="PCSU01000056">
    <property type="protein sequence ID" value="PIP56416.1"/>
    <property type="molecule type" value="Genomic_DNA"/>
</dbReference>
<feature type="binding site" evidence="6">
    <location>
        <position position="110"/>
    </location>
    <ligand>
        <name>S-adenosyl-L-methionine</name>
        <dbReference type="ChEBI" id="CHEBI:59789"/>
    </ligand>
</feature>
<dbReference type="GO" id="GO:0071424">
    <property type="term" value="F:rRNA (cytosine-N4-)-methyltransferase activity"/>
    <property type="evidence" value="ECO:0007669"/>
    <property type="project" value="UniProtKB-UniRule"/>
</dbReference>
<dbReference type="Proteomes" id="UP000228495">
    <property type="component" value="Unassembled WGS sequence"/>
</dbReference>
<comment type="similarity">
    <text evidence="1 6">Belongs to the methyltransferase superfamily. RsmH family.</text>
</comment>
<feature type="binding site" evidence="6">
    <location>
        <begin position="40"/>
        <end position="42"/>
    </location>
    <ligand>
        <name>S-adenosyl-L-methionine</name>
        <dbReference type="ChEBI" id="CHEBI:59789"/>
    </ligand>
</feature>
<dbReference type="EC" id="2.1.1.199" evidence="6"/>
<accession>A0A2H0BFG2</accession>
<dbReference type="PIRSF" id="PIRSF004486">
    <property type="entry name" value="MraW"/>
    <property type="match status" value="1"/>
</dbReference>
<dbReference type="SUPFAM" id="SSF81799">
    <property type="entry name" value="Putative methyltransferase TM0872, insert domain"/>
    <property type="match status" value="1"/>
</dbReference>
<evidence type="ECO:0000313" key="8">
    <source>
        <dbReference type="Proteomes" id="UP000228495"/>
    </source>
</evidence>
<name>A0A2H0BFG2_UNCKA</name>
<dbReference type="Gene3D" id="3.40.50.150">
    <property type="entry name" value="Vaccinia Virus protein VP39"/>
    <property type="match status" value="1"/>
</dbReference>
<evidence type="ECO:0000256" key="1">
    <source>
        <dbReference type="ARBA" id="ARBA00010396"/>
    </source>
</evidence>
<comment type="function">
    <text evidence="6">Specifically methylates the N4 position of cytidine in position 1402 (C1402) of 16S rRNA.</text>
</comment>
<evidence type="ECO:0000256" key="5">
    <source>
        <dbReference type="ARBA" id="ARBA00022691"/>
    </source>
</evidence>
<protein>
    <recommendedName>
        <fullName evidence="6">Ribosomal RNA small subunit methyltransferase H</fullName>
        <ecNumber evidence="6">2.1.1.199</ecNumber>
    </recommendedName>
    <alternativeName>
        <fullName evidence="6">16S rRNA m(4)C1402 methyltransferase</fullName>
    </alternativeName>
    <alternativeName>
        <fullName evidence="6">rRNA (cytosine-N(4)-)-methyltransferase RsmH</fullName>
    </alternativeName>
</protein>
<evidence type="ECO:0000313" key="7">
    <source>
        <dbReference type="EMBL" id="PIP56416.1"/>
    </source>
</evidence>
<feature type="binding site" evidence="6">
    <location>
        <position position="83"/>
    </location>
    <ligand>
        <name>S-adenosyl-L-methionine</name>
        <dbReference type="ChEBI" id="CHEBI:59789"/>
    </ligand>
</feature>
<evidence type="ECO:0000256" key="6">
    <source>
        <dbReference type="HAMAP-Rule" id="MF_01007"/>
    </source>
</evidence>
<keyword evidence="3 6" id="KW-0489">Methyltransferase</keyword>
<organism evidence="7 8">
    <name type="scientific">candidate division WWE3 bacterium CG22_combo_CG10-13_8_21_14_all_39_12</name>
    <dbReference type="NCBI Taxonomy" id="1975094"/>
    <lineage>
        <taxon>Bacteria</taxon>
        <taxon>Katanobacteria</taxon>
    </lineage>
</organism>
<reference evidence="7 8" key="1">
    <citation type="submission" date="2017-09" db="EMBL/GenBank/DDBJ databases">
        <title>Depth-based differentiation of microbial function through sediment-hosted aquifers and enrichment of novel symbionts in the deep terrestrial subsurface.</title>
        <authorList>
            <person name="Probst A.J."/>
            <person name="Ladd B."/>
            <person name="Jarett J.K."/>
            <person name="Geller-Mcgrath D.E."/>
            <person name="Sieber C.M."/>
            <person name="Emerson J.B."/>
            <person name="Anantharaman K."/>
            <person name="Thomas B.C."/>
            <person name="Malmstrom R."/>
            <person name="Stieglmeier M."/>
            <person name="Klingl A."/>
            <person name="Woyke T."/>
            <person name="Ryan C.M."/>
            <person name="Banfield J.F."/>
        </authorList>
    </citation>
    <scope>NUCLEOTIDE SEQUENCE [LARGE SCALE GENOMIC DNA]</scope>
    <source>
        <strain evidence="7">CG22_combo_CG10-13_8_21_14_all_39_12</strain>
    </source>
</reference>
<feature type="binding site" evidence="6">
    <location>
        <position position="103"/>
    </location>
    <ligand>
        <name>S-adenosyl-L-methionine</name>
        <dbReference type="ChEBI" id="CHEBI:59789"/>
    </ligand>
</feature>
<dbReference type="InterPro" id="IPR002903">
    <property type="entry name" value="RsmH"/>
</dbReference>
<sequence length="294" mass="32617">MLEEKQKTDSLHITVLKNEAIDALQVVPGKWHIDATSGGGGHTQEILNRGGKVLGFDQDADAVERLNQRFAGNSSVRIVNRSFEHLKEVVELQDIEISGVLFDLGLSSDQLDKSHRGFSFLENSPLDMRMDKRNAVTAADLVNGLTERELTILLSTYGEVFMPKRIAQAIVKARDICPLLTTGDLAKVVEKAYGSRWSRNISPSTQVFQALRIAVNDELEVLKTGLSQAMDIASKGARIVVISFHSLEDRIVKHAFKAREDITVITTKVIVPSDEEISRNTRARSAKMRIAEKI</sequence>
<proteinExistence type="inferred from homology"/>
<comment type="catalytic activity">
    <reaction evidence="6">
        <text>cytidine(1402) in 16S rRNA + S-adenosyl-L-methionine = N(4)-methylcytidine(1402) in 16S rRNA + S-adenosyl-L-homocysteine + H(+)</text>
        <dbReference type="Rhea" id="RHEA:42928"/>
        <dbReference type="Rhea" id="RHEA-COMP:10286"/>
        <dbReference type="Rhea" id="RHEA-COMP:10287"/>
        <dbReference type="ChEBI" id="CHEBI:15378"/>
        <dbReference type="ChEBI" id="CHEBI:57856"/>
        <dbReference type="ChEBI" id="CHEBI:59789"/>
        <dbReference type="ChEBI" id="CHEBI:74506"/>
        <dbReference type="ChEBI" id="CHEBI:82748"/>
        <dbReference type="EC" id="2.1.1.199"/>
    </reaction>
</comment>
<keyword evidence="5 6" id="KW-0949">S-adenosyl-L-methionine</keyword>
<evidence type="ECO:0000256" key="3">
    <source>
        <dbReference type="ARBA" id="ARBA00022603"/>
    </source>
</evidence>
<dbReference type="AlphaFoldDB" id="A0A2H0BFG2"/>